<dbReference type="AlphaFoldDB" id="A0A9P5QAD7"/>
<gene>
    <name evidence="3" type="ORF">BDP27DRAFT_1413021</name>
</gene>
<dbReference type="Pfam" id="PF12776">
    <property type="entry name" value="Myb_DNA-bind_3"/>
    <property type="match status" value="1"/>
</dbReference>
<comment type="caution">
    <text evidence="3">The sequence shown here is derived from an EMBL/GenBank/DDBJ whole genome shotgun (WGS) entry which is preliminary data.</text>
</comment>
<accession>A0A9P5QAD7</accession>
<evidence type="ECO:0000313" key="3">
    <source>
        <dbReference type="EMBL" id="KAF9078099.1"/>
    </source>
</evidence>
<reference evidence="3" key="1">
    <citation type="submission" date="2020-11" db="EMBL/GenBank/DDBJ databases">
        <authorList>
            <consortium name="DOE Joint Genome Institute"/>
            <person name="Ahrendt S."/>
            <person name="Riley R."/>
            <person name="Andreopoulos W."/>
            <person name="Labutti K."/>
            <person name="Pangilinan J."/>
            <person name="Ruiz-Duenas F.J."/>
            <person name="Barrasa J.M."/>
            <person name="Sanchez-Garcia M."/>
            <person name="Camarero S."/>
            <person name="Miyauchi S."/>
            <person name="Serrano A."/>
            <person name="Linde D."/>
            <person name="Babiker R."/>
            <person name="Drula E."/>
            <person name="Ayuso-Fernandez I."/>
            <person name="Pacheco R."/>
            <person name="Padilla G."/>
            <person name="Ferreira P."/>
            <person name="Barriuso J."/>
            <person name="Kellner H."/>
            <person name="Castanera R."/>
            <person name="Alfaro M."/>
            <person name="Ramirez L."/>
            <person name="Pisabarro A.G."/>
            <person name="Kuo A."/>
            <person name="Tritt A."/>
            <person name="Lipzen A."/>
            <person name="He G."/>
            <person name="Yan M."/>
            <person name="Ng V."/>
            <person name="Cullen D."/>
            <person name="Martin F."/>
            <person name="Rosso M.-N."/>
            <person name="Henrissat B."/>
            <person name="Hibbett D."/>
            <person name="Martinez A.T."/>
            <person name="Grigoriev I.V."/>
        </authorList>
    </citation>
    <scope>NUCLEOTIDE SEQUENCE</scope>
    <source>
        <strain evidence="3">AH 40177</strain>
    </source>
</reference>
<evidence type="ECO:0000259" key="2">
    <source>
        <dbReference type="Pfam" id="PF12776"/>
    </source>
</evidence>
<feature type="compositionally biased region" description="Low complexity" evidence="1">
    <location>
        <begin position="56"/>
        <end position="66"/>
    </location>
</feature>
<organism evidence="3 4">
    <name type="scientific">Rhodocollybia butyracea</name>
    <dbReference type="NCBI Taxonomy" id="206335"/>
    <lineage>
        <taxon>Eukaryota</taxon>
        <taxon>Fungi</taxon>
        <taxon>Dikarya</taxon>
        <taxon>Basidiomycota</taxon>
        <taxon>Agaricomycotina</taxon>
        <taxon>Agaricomycetes</taxon>
        <taxon>Agaricomycetidae</taxon>
        <taxon>Agaricales</taxon>
        <taxon>Marasmiineae</taxon>
        <taxon>Omphalotaceae</taxon>
        <taxon>Rhodocollybia</taxon>
    </lineage>
</organism>
<keyword evidence="4" id="KW-1185">Reference proteome</keyword>
<dbReference type="EMBL" id="JADNRY010000002">
    <property type="protein sequence ID" value="KAF9078099.1"/>
    <property type="molecule type" value="Genomic_DNA"/>
</dbReference>
<dbReference type="InterPro" id="IPR024752">
    <property type="entry name" value="Myb/SANT-like_dom"/>
</dbReference>
<feature type="compositionally biased region" description="Polar residues" evidence="1">
    <location>
        <begin position="1"/>
        <end position="13"/>
    </location>
</feature>
<dbReference type="PANTHER" id="PTHR46929:SF3">
    <property type="entry name" value="MYB_SANT-LIKE DOMAIN-CONTAINING PROTEIN"/>
    <property type="match status" value="1"/>
</dbReference>
<proteinExistence type="predicted"/>
<name>A0A9P5QAD7_9AGAR</name>
<feature type="domain" description="Myb/SANT-like" evidence="2">
    <location>
        <begin position="21"/>
        <end position="117"/>
    </location>
</feature>
<feature type="region of interest" description="Disordered" evidence="1">
    <location>
        <begin position="41"/>
        <end position="73"/>
    </location>
</feature>
<feature type="region of interest" description="Disordered" evidence="1">
    <location>
        <begin position="1"/>
        <end position="23"/>
    </location>
</feature>
<protein>
    <recommendedName>
        <fullName evidence="2">Myb/SANT-like domain-containing protein</fullName>
    </recommendedName>
</protein>
<evidence type="ECO:0000256" key="1">
    <source>
        <dbReference type="SAM" id="MobiDB-lite"/>
    </source>
</evidence>
<dbReference type="Proteomes" id="UP000772434">
    <property type="component" value="Unassembled WGS sequence"/>
</dbReference>
<dbReference type="PANTHER" id="PTHR46929">
    <property type="entry name" value="EXPRESSED PROTEIN"/>
    <property type="match status" value="1"/>
</dbReference>
<evidence type="ECO:0000313" key="4">
    <source>
        <dbReference type="Proteomes" id="UP000772434"/>
    </source>
</evidence>
<sequence>MSQPTSDPRSGSNKAGIKKASWSAEDDQILIETLTDQKAGGFQMDNGGFHGDAHKATAAKPASSTSEGAVKTSDSCRTCWTTLKKDFRDVQFIRGKSSFGWDAKQNIATAPSNIWKDLIKAKPKLKKW</sequence>
<dbReference type="OrthoDB" id="3366674at2759"/>